<protein>
    <recommendedName>
        <fullName evidence="6">Large ribosomal subunit protein mL50</fullName>
    </recommendedName>
    <alternativeName>
        <fullName evidence="7">39S ribosomal protein L50, mitochondrial</fullName>
    </alternativeName>
</protein>
<name>A0A2J7RJ36_9NEOP</name>
<evidence type="ECO:0000313" key="9">
    <source>
        <dbReference type="EMBL" id="PNF40849.1"/>
    </source>
</evidence>
<dbReference type="PANTHER" id="PTHR31542">
    <property type="entry name" value="39A RIBOSOMAL PROTEIN L50, MITOCHONDRIAL"/>
    <property type="match status" value="1"/>
</dbReference>
<dbReference type="GO" id="GO:0005762">
    <property type="term" value="C:mitochondrial large ribosomal subunit"/>
    <property type="evidence" value="ECO:0007669"/>
    <property type="project" value="TreeGrafter"/>
</dbReference>
<dbReference type="EMBL" id="NEVH01003007">
    <property type="protein sequence ID" value="PNF40849.1"/>
    <property type="molecule type" value="Genomic_DNA"/>
</dbReference>
<dbReference type="InterPro" id="IPR018305">
    <property type="entry name" value="Ribosomal_m50"/>
</dbReference>
<feature type="region of interest" description="Disordered" evidence="8">
    <location>
        <begin position="1"/>
        <end position="66"/>
    </location>
</feature>
<evidence type="ECO:0000256" key="7">
    <source>
        <dbReference type="ARBA" id="ARBA00035398"/>
    </source>
</evidence>
<dbReference type="Proteomes" id="UP000235965">
    <property type="component" value="Unassembled WGS sequence"/>
</dbReference>
<gene>
    <name evidence="9" type="ORF">B7P43_G15930</name>
</gene>
<dbReference type="FunCoup" id="A0A2J7RJ36">
    <property type="interactions" value="259"/>
</dbReference>
<evidence type="ECO:0000256" key="5">
    <source>
        <dbReference type="ARBA" id="ARBA00023274"/>
    </source>
</evidence>
<evidence type="ECO:0000256" key="6">
    <source>
        <dbReference type="ARBA" id="ARBA00035183"/>
    </source>
</evidence>
<evidence type="ECO:0000256" key="4">
    <source>
        <dbReference type="ARBA" id="ARBA00023128"/>
    </source>
</evidence>
<evidence type="ECO:0000313" key="10">
    <source>
        <dbReference type="Proteomes" id="UP000235965"/>
    </source>
</evidence>
<comment type="similarity">
    <text evidence="2">Belongs to the mitochondrion-specific ribosomal protein mL50 family.</text>
</comment>
<dbReference type="InParanoid" id="A0A2J7RJ36"/>
<evidence type="ECO:0000256" key="8">
    <source>
        <dbReference type="SAM" id="MobiDB-lite"/>
    </source>
</evidence>
<keyword evidence="10" id="KW-1185">Reference proteome</keyword>
<organism evidence="9 10">
    <name type="scientific">Cryptotermes secundus</name>
    <dbReference type="NCBI Taxonomy" id="105785"/>
    <lineage>
        <taxon>Eukaryota</taxon>
        <taxon>Metazoa</taxon>
        <taxon>Ecdysozoa</taxon>
        <taxon>Arthropoda</taxon>
        <taxon>Hexapoda</taxon>
        <taxon>Insecta</taxon>
        <taxon>Pterygota</taxon>
        <taxon>Neoptera</taxon>
        <taxon>Polyneoptera</taxon>
        <taxon>Dictyoptera</taxon>
        <taxon>Blattodea</taxon>
        <taxon>Blattoidea</taxon>
        <taxon>Termitoidae</taxon>
        <taxon>Kalotermitidae</taxon>
        <taxon>Cryptotermitinae</taxon>
        <taxon>Cryptotermes</taxon>
    </lineage>
</organism>
<dbReference type="Pfam" id="PF10501">
    <property type="entry name" value="Ribosomal_L50"/>
    <property type="match status" value="1"/>
</dbReference>
<comment type="subcellular location">
    <subcellularLocation>
        <location evidence="1">Mitochondrion</location>
    </subcellularLocation>
</comment>
<evidence type="ECO:0000256" key="1">
    <source>
        <dbReference type="ARBA" id="ARBA00004173"/>
    </source>
</evidence>
<feature type="compositionally biased region" description="Polar residues" evidence="8">
    <location>
        <begin position="1"/>
        <end position="16"/>
    </location>
</feature>
<proteinExistence type="inferred from homology"/>
<sequence>MYHVQTEQDVSSSNASDIPEMVVTSNVDLEAEIMSRNKSDKSDKSGYKPSYKMPYNRKKKQPPAIHFDSTGQSIAAKGFHRPQKHYDPPEDAADRINSIYKSITGLTSVSEAPLNIPEMKFRILNACFQEFQYSVPNSLLSTIHTVDDVLEFYKTPVEKRAPLDALKTMKLPENVHIQTEYHRFHPETDTMFGGISAFPKSSTIVTGLRYKKKYKGYDARTPWAKYF</sequence>
<accession>A0A2J7RJ36</accession>
<evidence type="ECO:0000256" key="2">
    <source>
        <dbReference type="ARBA" id="ARBA00008860"/>
    </source>
</evidence>
<dbReference type="OrthoDB" id="9939609at2759"/>
<comment type="caution">
    <text evidence="9">The sequence shown here is derived from an EMBL/GenBank/DDBJ whole genome shotgun (WGS) entry which is preliminary data.</text>
</comment>
<feature type="compositionally biased region" description="Basic and acidic residues" evidence="8">
    <location>
        <begin position="33"/>
        <end position="46"/>
    </location>
</feature>
<dbReference type="AlphaFoldDB" id="A0A2J7RJ36"/>
<evidence type="ECO:0000256" key="3">
    <source>
        <dbReference type="ARBA" id="ARBA00022980"/>
    </source>
</evidence>
<dbReference type="PANTHER" id="PTHR31542:SF1">
    <property type="entry name" value="LARGE RIBOSOMAL SUBUNIT PROTEIN ML50"/>
    <property type="match status" value="1"/>
</dbReference>
<reference evidence="9 10" key="1">
    <citation type="submission" date="2017-12" db="EMBL/GenBank/DDBJ databases">
        <title>Hemimetabolous genomes reveal molecular basis of termite eusociality.</title>
        <authorList>
            <person name="Harrison M.C."/>
            <person name="Jongepier E."/>
            <person name="Robertson H.M."/>
            <person name="Arning N."/>
            <person name="Bitard-Feildel T."/>
            <person name="Chao H."/>
            <person name="Childers C.P."/>
            <person name="Dinh H."/>
            <person name="Doddapaneni H."/>
            <person name="Dugan S."/>
            <person name="Gowin J."/>
            <person name="Greiner C."/>
            <person name="Han Y."/>
            <person name="Hu H."/>
            <person name="Hughes D.S.T."/>
            <person name="Huylmans A.-K."/>
            <person name="Kemena C."/>
            <person name="Kremer L.P.M."/>
            <person name="Lee S.L."/>
            <person name="Lopez-Ezquerra A."/>
            <person name="Mallet L."/>
            <person name="Monroy-Kuhn J.M."/>
            <person name="Moser A."/>
            <person name="Murali S.C."/>
            <person name="Muzny D.M."/>
            <person name="Otani S."/>
            <person name="Piulachs M.-D."/>
            <person name="Poelchau M."/>
            <person name="Qu J."/>
            <person name="Schaub F."/>
            <person name="Wada-Katsumata A."/>
            <person name="Worley K.C."/>
            <person name="Xie Q."/>
            <person name="Ylla G."/>
            <person name="Poulsen M."/>
            <person name="Gibbs R.A."/>
            <person name="Schal C."/>
            <person name="Richards S."/>
            <person name="Belles X."/>
            <person name="Korb J."/>
            <person name="Bornberg-Bauer E."/>
        </authorList>
    </citation>
    <scope>NUCLEOTIDE SEQUENCE [LARGE SCALE GENOMIC DNA]</scope>
    <source>
        <tissue evidence="9">Whole body</tissue>
    </source>
</reference>
<keyword evidence="3" id="KW-0689">Ribosomal protein</keyword>
<keyword evidence="4" id="KW-0496">Mitochondrion</keyword>
<keyword evidence="5" id="KW-0687">Ribonucleoprotein</keyword>